<sequence>MSWQRSETSNVPKWLLNREIGERERLVFKQIPSRSRFRVEDLLDDDEAVLGCVLLGFTSNGDFLISYTSQSVKASDGKAGFHLQLWSFQPGRRLCRSACVPLFRDTQSETFVRQYGGDSDFTLENFLVTVAESPDGSLLVVHGRSDLSEPGAEEHEACNYVTVLTWAGTGGSSLQVHHFSYQTLPPHQMFDPAISLLCPGTLVINTSTAVVAYCFERGGEAELRPVGPPRALLEAEPLVHRALQSVLRDGWRVSDYQLELLASASGVCIQLVASAALAGQGGEGVHRLFGLVVLADARLRRPPLLLRRHEIGWVRKSRGVSASAALRAVSARYAVALGERLGPLRPPAPLNIL</sequence>
<feature type="non-terminal residue" evidence="2">
    <location>
        <position position="353"/>
    </location>
</feature>
<dbReference type="EMBL" id="GBEZ01004199">
    <property type="protein sequence ID" value="JAC81000.1"/>
    <property type="molecule type" value="Transcribed_RNA"/>
</dbReference>
<dbReference type="PANTHER" id="PTHR28541">
    <property type="entry name" value="DDB1- AND CUL4-ASSOCIATED FACTOR 15"/>
    <property type="match status" value="1"/>
</dbReference>
<dbReference type="GO" id="GO:0080008">
    <property type="term" value="C:Cul4-RING E3 ubiquitin ligase complex"/>
    <property type="evidence" value="ECO:0007669"/>
    <property type="project" value="TreeGrafter"/>
</dbReference>
<dbReference type="InterPro" id="IPR038914">
    <property type="entry name" value="DCAF15"/>
</dbReference>
<protein>
    <recommendedName>
        <fullName evidence="1">DDB1- and CUL4-associated factor 15 WD40 repeat-containing domain-containing protein</fullName>
    </recommendedName>
</protein>
<dbReference type="AlphaFoldDB" id="A0A061SDR4"/>
<dbReference type="PANTHER" id="PTHR28541:SF1">
    <property type="entry name" value="DDB1- AND CUL4-ASSOCIATED FACTOR 15"/>
    <property type="match status" value="1"/>
</dbReference>
<feature type="domain" description="DDB1- and CUL4-associated factor 15 WD40 repeat-containing" evidence="1">
    <location>
        <begin position="24"/>
        <end position="165"/>
    </location>
</feature>
<reference evidence="2" key="1">
    <citation type="submission" date="2014-05" db="EMBL/GenBank/DDBJ databases">
        <title>The transcriptome of the halophilic microalga Tetraselmis sp. GSL018 isolated from the Great Salt Lake, Utah.</title>
        <authorList>
            <person name="Jinkerson R.E."/>
            <person name="D'Adamo S."/>
            <person name="Posewitz M.C."/>
        </authorList>
    </citation>
    <scope>NUCLEOTIDE SEQUENCE</scope>
    <source>
        <strain evidence="2">GSL018</strain>
    </source>
</reference>
<evidence type="ECO:0000313" key="2">
    <source>
        <dbReference type="EMBL" id="JAC81000.1"/>
    </source>
</evidence>
<dbReference type="GO" id="GO:0016567">
    <property type="term" value="P:protein ubiquitination"/>
    <property type="evidence" value="ECO:0007669"/>
    <property type="project" value="InterPro"/>
</dbReference>
<name>A0A061SDR4_9CHLO</name>
<proteinExistence type="predicted"/>
<accession>A0A061SDR4</accession>
<evidence type="ECO:0000259" key="1">
    <source>
        <dbReference type="Pfam" id="PF14939"/>
    </source>
</evidence>
<gene>
    <name evidence="2" type="ORF">TSPGSL018_8910</name>
</gene>
<dbReference type="InterPro" id="IPR032734">
    <property type="entry name" value="DCAF15_WD40"/>
</dbReference>
<organism evidence="2">
    <name type="scientific">Tetraselmis sp. GSL018</name>
    <dbReference type="NCBI Taxonomy" id="582737"/>
    <lineage>
        <taxon>Eukaryota</taxon>
        <taxon>Viridiplantae</taxon>
        <taxon>Chlorophyta</taxon>
        <taxon>core chlorophytes</taxon>
        <taxon>Chlorodendrophyceae</taxon>
        <taxon>Chlorodendrales</taxon>
        <taxon>Chlorodendraceae</taxon>
        <taxon>Tetraselmis</taxon>
    </lineage>
</organism>
<dbReference type="Pfam" id="PF14939">
    <property type="entry name" value="DCAF15_WD40"/>
    <property type="match status" value="1"/>
</dbReference>
<dbReference type="CDD" id="cd20917">
    <property type="entry name" value="DCAF15-NTD"/>
    <property type="match status" value="1"/>
</dbReference>